<feature type="compositionally biased region" description="Low complexity" evidence="1">
    <location>
        <begin position="73"/>
        <end position="85"/>
    </location>
</feature>
<keyword evidence="2" id="KW-0732">Signal</keyword>
<dbReference type="EMBL" id="OU963870">
    <property type="protein sequence ID" value="CAH0395197.1"/>
    <property type="molecule type" value="Genomic_DNA"/>
</dbReference>
<evidence type="ECO:0000313" key="3">
    <source>
        <dbReference type="EMBL" id="CAH0395197.1"/>
    </source>
</evidence>
<feature type="signal peptide" evidence="2">
    <location>
        <begin position="1"/>
        <end position="19"/>
    </location>
</feature>
<dbReference type="SUPFAM" id="SSF48652">
    <property type="entry name" value="Tetraspanin"/>
    <property type="match status" value="1"/>
</dbReference>
<evidence type="ECO:0000256" key="2">
    <source>
        <dbReference type="SAM" id="SignalP"/>
    </source>
</evidence>
<gene>
    <name evidence="3" type="ORF">BEMITA_LOCUS13409</name>
</gene>
<sequence length="284" mass="32012">MISSMALTIMLTTTSPMMATTTFYNDDLTQDVDDNINSANPRQNLTPEHDTPSRVKSSVTGRSAKAEAHPHTHPQTRTPTHPPRQLYRRRHTRLFVLANRWMMSNSIERVTHLDPSIRARISRLQNIEVRGIDSRGVGAFIRRARVESRPVVCRGNLCNRRYTGLIGCCGADGPMDYVNLNRALPTECRDTVTGNAFFHGCVDEVTWYLEEKSEWITGIAVFLSTMHLTAVQTKSPTPLHPRKPTDRPIVPHRQYVQTMYIYVIVLGIISSSATLATPHSGTYQ</sequence>
<evidence type="ECO:0000313" key="4">
    <source>
        <dbReference type="Proteomes" id="UP001152759"/>
    </source>
</evidence>
<dbReference type="CDD" id="cd03127">
    <property type="entry name" value="tetraspanin_LEL"/>
    <property type="match status" value="1"/>
</dbReference>
<name>A0A9P0F752_BEMTA</name>
<protein>
    <submittedName>
        <fullName evidence="3">Uncharacterized protein</fullName>
    </submittedName>
</protein>
<reference evidence="3" key="1">
    <citation type="submission" date="2021-12" db="EMBL/GenBank/DDBJ databases">
        <authorList>
            <person name="King R."/>
        </authorList>
    </citation>
    <scope>NUCLEOTIDE SEQUENCE</scope>
</reference>
<feature type="region of interest" description="Disordered" evidence="1">
    <location>
        <begin position="33"/>
        <end position="86"/>
    </location>
</feature>
<dbReference type="GO" id="GO:0016020">
    <property type="term" value="C:membrane"/>
    <property type="evidence" value="ECO:0007669"/>
    <property type="project" value="InterPro"/>
</dbReference>
<feature type="chain" id="PRO_5040271537" evidence="2">
    <location>
        <begin position="20"/>
        <end position="284"/>
    </location>
</feature>
<keyword evidence="4" id="KW-1185">Reference proteome</keyword>
<proteinExistence type="predicted"/>
<dbReference type="Proteomes" id="UP001152759">
    <property type="component" value="Chromosome 9"/>
</dbReference>
<dbReference type="AlphaFoldDB" id="A0A9P0F752"/>
<accession>A0A9P0F752</accession>
<dbReference type="InterPro" id="IPR008952">
    <property type="entry name" value="Tetraspanin_EC2_sf"/>
</dbReference>
<organism evidence="3 4">
    <name type="scientific">Bemisia tabaci</name>
    <name type="common">Sweetpotato whitefly</name>
    <name type="synonym">Aleurodes tabaci</name>
    <dbReference type="NCBI Taxonomy" id="7038"/>
    <lineage>
        <taxon>Eukaryota</taxon>
        <taxon>Metazoa</taxon>
        <taxon>Ecdysozoa</taxon>
        <taxon>Arthropoda</taxon>
        <taxon>Hexapoda</taxon>
        <taxon>Insecta</taxon>
        <taxon>Pterygota</taxon>
        <taxon>Neoptera</taxon>
        <taxon>Paraneoptera</taxon>
        <taxon>Hemiptera</taxon>
        <taxon>Sternorrhyncha</taxon>
        <taxon>Aleyrodoidea</taxon>
        <taxon>Aleyrodidae</taxon>
        <taxon>Aleyrodinae</taxon>
        <taxon>Bemisia</taxon>
    </lineage>
</organism>
<evidence type="ECO:0000256" key="1">
    <source>
        <dbReference type="SAM" id="MobiDB-lite"/>
    </source>
</evidence>
<feature type="compositionally biased region" description="Polar residues" evidence="1">
    <location>
        <begin position="35"/>
        <end position="46"/>
    </location>
</feature>